<organism evidence="1 2">
    <name type="scientific">Fusobacterium pseudoperiodonticum</name>
    <dbReference type="NCBI Taxonomy" id="2663009"/>
    <lineage>
        <taxon>Bacteria</taxon>
        <taxon>Fusobacteriati</taxon>
        <taxon>Fusobacteriota</taxon>
        <taxon>Fusobacteriia</taxon>
        <taxon>Fusobacteriales</taxon>
        <taxon>Fusobacteriaceae</taxon>
        <taxon>Fusobacterium</taxon>
    </lineage>
</organism>
<dbReference type="RefSeq" id="WP_099986913.1">
    <property type="nucleotide sequence ID" value="NZ_CP024700.1"/>
</dbReference>
<proteinExistence type="predicted"/>
<gene>
    <name evidence="1" type="ORF">CTM74_04080</name>
</gene>
<protein>
    <recommendedName>
        <fullName evidence="3">Glycosyltransferase subfamily 4-like N-terminal domain-containing protein</fullName>
    </recommendedName>
</protein>
<evidence type="ECO:0000313" key="2">
    <source>
        <dbReference type="Proteomes" id="UP000228552"/>
    </source>
</evidence>
<dbReference type="Proteomes" id="UP000228552">
    <property type="component" value="Chromosome"/>
</dbReference>
<name>A0AAD0AKI7_9FUSO</name>
<keyword evidence="2" id="KW-1185">Reference proteome</keyword>
<accession>A0AAD0AKI7</accession>
<reference evidence="1 2" key="1">
    <citation type="submission" date="2017-11" db="EMBL/GenBank/DDBJ databases">
        <title>Genome sequencing of Fusobacterium periodonticum KCOM 1263.</title>
        <authorList>
            <person name="Kook J.-K."/>
            <person name="Park S.-N."/>
            <person name="Lim Y.K."/>
        </authorList>
    </citation>
    <scope>NUCLEOTIDE SEQUENCE [LARGE SCALE GENOMIC DNA]</scope>
    <source>
        <strain evidence="1 2">KCOM 1263</strain>
    </source>
</reference>
<evidence type="ECO:0008006" key="3">
    <source>
        <dbReference type="Google" id="ProtNLM"/>
    </source>
</evidence>
<sequence length="398" mass="46910">MKILYVTTYLLRNESASIRNVSLINGLIENNCDVDVVTLDYLESLEDRFLKENISKKAKILKVPMPNFNRIFSLVQKSKERENKKKKDSKFLHIKDFIKKVLYFPDVYSEAIKRVKDVEIHLSDYDYIVSSSDSKTSHFIAQKLLAINKITIPWIQIWGDPWEDDTGLNGLNFLLKYCIRKNEKRLLESAGKVFYLSPLTAEKISKKYPNISNKFFILLRSYLKTINTINNEENYIFSYTGTITNRNIEPLINSIEKYNRENFKKIKLNFYGVNEKDSKQIILNKDFINVFKRISFEEILEVYKKSDVLIYIDNLYSSTQIPGKIYDYFGTNKVILSLYETNETKKFLEQFNRVELVKNNGVFGIEEIIKKINNERILEEFSPKNIAKIFLKDIEEKK</sequence>
<dbReference type="EMBL" id="CP024700">
    <property type="protein sequence ID" value="ATV61078.1"/>
    <property type="molecule type" value="Genomic_DNA"/>
</dbReference>
<evidence type="ECO:0000313" key="1">
    <source>
        <dbReference type="EMBL" id="ATV61078.1"/>
    </source>
</evidence>
<dbReference type="SUPFAM" id="SSF53756">
    <property type="entry name" value="UDP-Glycosyltransferase/glycogen phosphorylase"/>
    <property type="match status" value="1"/>
</dbReference>
<dbReference type="AlphaFoldDB" id="A0AAD0AKI7"/>